<keyword evidence="3" id="KW-1185">Reference proteome</keyword>
<feature type="transmembrane region" description="Helical" evidence="1">
    <location>
        <begin position="20"/>
        <end position="44"/>
    </location>
</feature>
<accession>A0A133PZ37</accession>
<name>A0A133PZ37_9BACT</name>
<keyword evidence="1" id="KW-0812">Transmembrane</keyword>
<dbReference type="Proteomes" id="UP000070533">
    <property type="component" value="Unassembled WGS sequence"/>
</dbReference>
<reference evidence="3" key="1">
    <citation type="submission" date="2016-01" db="EMBL/GenBank/DDBJ databases">
        <authorList>
            <person name="Mitreva M."/>
            <person name="Pepin K.H."/>
            <person name="Mihindukulasuriya K.A."/>
            <person name="Fulton R."/>
            <person name="Fronick C."/>
            <person name="O'Laughlin M."/>
            <person name="Miner T."/>
            <person name="Herter B."/>
            <person name="Rosa B.A."/>
            <person name="Cordes M."/>
            <person name="Tomlinson C."/>
            <person name="Wollam A."/>
            <person name="Palsikar V.B."/>
            <person name="Mardis E.R."/>
            <person name="Wilson R.K."/>
        </authorList>
    </citation>
    <scope>NUCLEOTIDE SEQUENCE [LARGE SCALE GENOMIC DNA]</scope>
    <source>
        <strain evidence="3">MJR7716</strain>
    </source>
</reference>
<protein>
    <submittedName>
        <fullName evidence="2">Uncharacterized protein</fullName>
    </submittedName>
</protein>
<evidence type="ECO:0000256" key="1">
    <source>
        <dbReference type="SAM" id="Phobius"/>
    </source>
</evidence>
<dbReference type="EMBL" id="LRQG01000179">
    <property type="protein sequence ID" value="KXA35664.1"/>
    <property type="molecule type" value="Genomic_DNA"/>
</dbReference>
<dbReference type="STRING" id="28128.HMPREF3226_01970"/>
<keyword evidence="1" id="KW-0472">Membrane</keyword>
<gene>
    <name evidence="2" type="ORF">HMPREF3226_01970</name>
</gene>
<dbReference type="AlphaFoldDB" id="A0A133PZ37"/>
<sequence>MRCNLFIYCNSYCKLRDFGIVSFIAFNCVWGVLSVVLNKVSFIFL</sequence>
<dbReference type="PATRIC" id="fig|28128.5.peg.2031"/>
<keyword evidence="1" id="KW-1133">Transmembrane helix</keyword>
<evidence type="ECO:0000313" key="2">
    <source>
        <dbReference type="EMBL" id="KXA35664.1"/>
    </source>
</evidence>
<evidence type="ECO:0000313" key="3">
    <source>
        <dbReference type="Proteomes" id="UP000070533"/>
    </source>
</evidence>
<proteinExistence type="predicted"/>
<organism evidence="2 3">
    <name type="scientific">Prevotella corporis</name>
    <dbReference type="NCBI Taxonomy" id="28128"/>
    <lineage>
        <taxon>Bacteria</taxon>
        <taxon>Pseudomonadati</taxon>
        <taxon>Bacteroidota</taxon>
        <taxon>Bacteroidia</taxon>
        <taxon>Bacteroidales</taxon>
        <taxon>Prevotellaceae</taxon>
        <taxon>Prevotella</taxon>
    </lineage>
</organism>
<comment type="caution">
    <text evidence="2">The sequence shown here is derived from an EMBL/GenBank/DDBJ whole genome shotgun (WGS) entry which is preliminary data.</text>
</comment>